<dbReference type="InterPro" id="IPR050464">
    <property type="entry name" value="Zeta_carotene_desat/Oxidored"/>
</dbReference>
<dbReference type="InterPro" id="IPR004572">
    <property type="entry name" value="Protoporphyrinogen_oxidase"/>
</dbReference>
<evidence type="ECO:0000256" key="5">
    <source>
        <dbReference type="ARBA" id="ARBA00022630"/>
    </source>
</evidence>
<comment type="function">
    <text evidence="1 11">Catalyzes the 6-electron oxidation of protoporphyrinogen-IX to form protoporphyrin-IX.</text>
</comment>
<dbReference type="Gene3D" id="3.50.50.60">
    <property type="entry name" value="FAD/NAD(P)-binding domain"/>
    <property type="match status" value="1"/>
</dbReference>
<keyword evidence="7 11" id="KW-0560">Oxidoreductase</keyword>
<gene>
    <name evidence="14" type="primary">LOC100198990</name>
</gene>
<evidence type="ECO:0000256" key="1">
    <source>
        <dbReference type="ARBA" id="ARBA00002600"/>
    </source>
</evidence>
<dbReference type="Pfam" id="PF01593">
    <property type="entry name" value="Amino_oxidase"/>
    <property type="match status" value="1"/>
</dbReference>
<sequence>MVHCIPNPFRIIILGSGISGLSAAETVIKYSRVPCKVTLVECEPRVGGWLQSKLYEDGSVFEHGPRSARSIGDTALQALNIMSDIGIGSKIIGIPRNKITSTRYIYANGKMNELPSSISSMLFRQDPFSRSIISVIAKELFVEKNGTDDDESIYSFFCRRFNKEIADYLATSLCRGIFGGDANVLSMKSCFRQVFDFEKKYGSVTRGMFFSKSGNAESLSDLALKAKREKWISWTVQNGMQALPKYWADSLRLNGVQILLDTKCEKLSFSNEKVFCTTNSCVLEADAVISSLPVCSLKSLLTEANSTLSSLLGSISFATMAVVNLEYVNEKVPFNGFGFLVPSNQPLNILGMTFDSVALPHPTQHNSAILTVMSGGAWFEEIFGNPNSCDENMIIENSVKNVRDILGFRSMPRRVLCKIQKNCIPQYYIGHDERVEQIKGCLKASGLPLLITGTSWGGVGINDAIINSKNDALRWLASNHMY</sequence>
<evidence type="ECO:0000256" key="10">
    <source>
        <dbReference type="ARBA" id="ARBA00047554"/>
    </source>
</evidence>
<reference evidence="13" key="1">
    <citation type="submission" date="2025-05" db="UniProtKB">
        <authorList>
            <consortium name="RefSeq"/>
        </authorList>
    </citation>
    <scope>NUCLEOTIDE SEQUENCE [LARGE SCALE GENOMIC DNA]</scope>
</reference>
<organism evidence="13 14">
    <name type="scientific">Hydra vulgaris</name>
    <name type="common">Hydra</name>
    <name type="synonym">Hydra attenuata</name>
    <dbReference type="NCBI Taxonomy" id="6087"/>
    <lineage>
        <taxon>Eukaryota</taxon>
        <taxon>Metazoa</taxon>
        <taxon>Cnidaria</taxon>
        <taxon>Hydrozoa</taxon>
        <taxon>Hydroidolina</taxon>
        <taxon>Anthoathecata</taxon>
        <taxon>Aplanulata</taxon>
        <taxon>Hydridae</taxon>
        <taxon>Hydra</taxon>
    </lineage>
</organism>
<comment type="cofactor">
    <cofactor evidence="11">
        <name>FAD</name>
        <dbReference type="ChEBI" id="CHEBI:57692"/>
    </cofactor>
    <text evidence="11">Binds 1 FAD per subunit.</text>
</comment>
<keyword evidence="5 11" id="KW-0285">Flavoprotein</keyword>
<evidence type="ECO:0000256" key="8">
    <source>
        <dbReference type="ARBA" id="ARBA00023133"/>
    </source>
</evidence>
<evidence type="ECO:0000256" key="11">
    <source>
        <dbReference type="RuleBase" id="RU367069"/>
    </source>
</evidence>
<evidence type="ECO:0000313" key="13">
    <source>
        <dbReference type="Proteomes" id="UP001652625"/>
    </source>
</evidence>
<dbReference type="PANTHER" id="PTHR42923:SF3">
    <property type="entry name" value="PROTOPORPHYRINOGEN OXIDASE"/>
    <property type="match status" value="1"/>
</dbReference>
<protein>
    <recommendedName>
        <fullName evidence="4 11">Protoporphyrinogen oxidase</fullName>
        <ecNumber evidence="4 11">1.3.3.4</ecNumber>
    </recommendedName>
</protein>
<dbReference type="Proteomes" id="UP001652625">
    <property type="component" value="Chromosome 01"/>
</dbReference>
<dbReference type="RefSeq" id="XP_065644375.1">
    <property type="nucleotide sequence ID" value="XM_065788303.1"/>
</dbReference>
<dbReference type="EC" id="1.3.3.4" evidence="4 11"/>
<comment type="similarity">
    <text evidence="3 11">Belongs to the protoporphyrinogen/coproporphyrinogen oxidase family. Protoporphyrinogen oxidase subfamily.</text>
</comment>
<comment type="subcellular location">
    <subcellularLocation>
        <location evidence="11">Mitochondrion inner membrane</location>
    </subcellularLocation>
</comment>
<keyword evidence="6 11" id="KW-0274">FAD</keyword>
<evidence type="ECO:0000256" key="6">
    <source>
        <dbReference type="ARBA" id="ARBA00022827"/>
    </source>
</evidence>
<evidence type="ECO:0000256" key="3">
    <source>
        <dbReference type="ARBA" id="ARBA00010551"/>
    </source>
</evidence>
<comment type="pathway">
    <text evidence="2 11">Porphyrin-containing compound metabolism; protoporphyrin-IX biosynthesis; protoporphyrin-IX from protoporphyrinogen-IX: step 1/1.</text>
</comment>
<evidence type="ECO:0000256" key="2">
    <source>
        <dbReference type="ARBA" id="ARBA00005073"/>
    </source>
</evidence>
<dbReference type="NCBIfam" id="TIGR00562">
    <property type="entry name" value="proto_IX_ox"/>
    <property type="match status" value="1"/>
</dbReference>
<dbReference type="PANTHER" id="PTHR42923">
    <property type="entry name" value="PROTOPORPHYRINOGEN OXIDASE"/>
    <property type="match status" value="1"/>
</dbReference>
<reference evidence="14" key="2">
    <citation type="submission" date="2025-08" db="UniProtKB">
        <authorList>
            <consortium name="RefSeq"/>
        </authorList>
    </citation>
    <scope>IDENTIFICATION</scope>
</reference>
<evidence type="ECO:0000313" key="14">
    <source>
        <dbReference type="RefSeq" id="XP_065644375.1"/>
    </source>
</evidence>
<evidence type="ECO:0000256" key="4">
    <source>
        <dbReference type="ARBA" id="ARBA00012867"/>
    </source>
</evidence>
<evidence type="ECO:0000256" key="9">
    <source>
        <dbReference type="ARBA" id="ARBA00023244"/>
    </source>
</evidence>
<dbReference type="SUPFAM" id="SSF54373">
    <property type="entry name" value="FAD-linked reductases, C-terminal domain"/>
    <property type="match status" value="1"/>
</dbReference>
<name>A0ABM4B6A1_HYDVU</name>
<dbReference type="GeneID" id="100198990"/>
<evidence type="ECO:0000256" key="7">
    <source>
        <dbReference type="ARBA" id="ARBA00023002"/>
    </source>
</evidence>
<evidence type="ECO:0000259" key="12">
    <source>
        <dbReference type="Pfam" id="PF01593"/>
    </source>
</evidence>
<keyword evidence="13" id="KW-1185">Reference proteome</keyword>
<dbReference type="InterPro" id="IPR002937">
    <property type="entry name" value="Amino_oxidase"/>
</dbReference>
<keyword evidence="8 11" id="KW-0350">Heme biosynthesis</keyword>
<accession>A0ABM4B6A1</accession>
<comment type="catalytic activity">
    <reaction evidence="10 11">
        <text>protoporphyrinogen IX + 3 O2 = protoporphyrin IX + 3 H2O2</text>
        <dbReference type="Rhea" id="RHEA:25576"/>
        <dbReference type="ChEBI" id="CHEBI:15379"/>
        <dbReference type="ChEBI" id="CHEBI:16240"/>
        <dbReference type="ChEBI" id="CHEBI:57306"/>
        <dbReference type="ChEBI" id="CHEBI:57307"/>
        <dbReference type="EC" id="1.3.3.4"/>
    </reaction>
</comment>
<dbReference type="InterPro" id="IPR036188">
    <property type="entry name" value="FAD/NAD-bd_sf"/>
</dbReference>
<feature type="domain" description="Amine oxidase" evidence="12">
    <location>
        <begin position="18"/>
        <end position="431"/>
    </location>
</feature>
<proteinExistence type="inferred from homology"/>
<keyword evidence="9 11" id="KW-0627">Porphyrin biosynthesis</keyword>
<dbReference type="SUPFAM" id="SSF51905">
    <property type="entry name" value="FAD/NAD(P)-binding domain"/>
    <property type="match status" value="1"/>
</dbReference>